<name>A0A518IA86_9PLAN</name>
<dbReference type="KEGG" id="gfm:Enr17x_20720"/>
<accession>A0A518IA86</accession>
<dbReference type="Proteomes" id="UP000318313">
    <property type="component" value="Chromosome"/>
</dbReference>
<reference evidence="1 2" key="1">
    <citation type="submission" date="2019-03" db="EMBL/GenBank/DDBJ databases">
        <title>Deep-cultivation of Planctomycetes and their phenomic and genomic characterization uncovers novel biology.</title>
        <authorList>
            <person name="Wiegand S."/>
            <person name="Jogler M."/>
            <person name="Boedeker C."/>
            <person name="Pinto D."/>
            <person name="Vollmers J."/>
            <person name="Rivas-Marin E."/>
            <person name="Kohn T."/>
            <person name="Peeters S.H."/>
            <person name="Heuer A."/>
            <person name="Rast P."/>
            <person name="Oberbeckmann S."/>
            <person name="Bunk B."/>
            <person name="Jeske O."/>
            <person name="Meyerdierks A."/>
            <person name="Storesund J.E."/>
            <person name="Kallscheuer N."/>
            <person name="Luecker S."/>
            <person name="Lage O.M."/>
            <person name="Pohl T."/>
            <person name="Merkel B.J."/>
            <person name="Hornburger P."/>
            <person name="Mueller R.-W."/>
            <person name="Bruemmer F."/>
            <person name="Labrenz M."/>
            <person name="Spormann A.M."/>
            <person name="Op den Camp H."/>
            <person name="Overmann J."/>
            <person name="Amann R."/>
            <person name="Jetten M.S.M."/>
            <person name="Mascher T."/>
            <person name="Medema M.H."/>
            <person name="Devos D.P."/>
            <person name="Kaster A.-K."/>
            <person name="Ovreas L."/>
            <person name="Rohde M."/>
            <person name="Galperin M.Y."/>
            <person name="Jogler C."/>
        </authorList>
    </citation>
    <scope>NUCLEOTIDE SEQUENCE [LARGE SCALE GENOMIC DNA]</scope>
    <source>
        <strain evidence="1 2">Enr17</strain>
    </source>
</reference>
<proteinExistence type="predicted"/>
<protein>
    <submittedName>
        <fullName evidence="1">Uncharacterized protein</fullName>
    </submittedName>
</protein>
<keyword evidence="2" id="KW-1185">Reference proteome</keyword>
<evidence type="ECO:0000313" key="2">
    <source>
        <dbReference type="Proteomes" id="UP000318313"/>
    </source>
</evidence>
<gene>
    <name evidence="1" type="ORF">Enr17x_20720</name>
</gene>
<dbReference type="AlphaFoldDB" id="A0A518IA86"/>
<dbReference type="EMBL" id="CP037452">
    <property type="protein sequence ID" value="QDV50036.1"/>
    <property type="molecule type" value="Genomic_DNA"/>
</dbReference>
<organism evidence="1 2">
    <name type="scientific">Gimesia fumaroli</name>
    <dbReference type="NCBI Taxonomy" id="2527976"/>
    <lineage>
        <taxon>Bacteria</taxon>
        <taxon>Pseudomonadati</taxon>
        <taxon>Planctomycetota</taxon>
        <taxon>Planctomycetia</taxon>
        <taxon>Planctomycetales</taxon>
        <taxon>Planctomycetaceae</taxon>
        <taxon>Gimesia</taxon>
    </lineage>
</organism>
<sequence>MLEGMRKSAISYIKLYYCELQLSIFKFYLVIKYTDIRTPTRQDRSVTAELRLTHQLETINDNPQ</sequence>
<evidence type="ECO:0000313" key="1">
    <source>
        <dbReference type="EMBL" id="QDV50036.1"/>
    </source>
</evidence>